<organism evidence="1">
    <name type="scientific">Culex pipiens</name>
    <name type="common">House mosquito</name>
    <dbReference type="NCBI Taxonomy" id="7175"/>
    <lineage>
        <taxon>Eukaryota</taxon>
        <taxon>Metazoa</taxon>
        <taxon>Ecdysozoa</taxon>
        <taxon>Arthropoda</taxon>
        <taxon>Hexapoda</taxon>
        <taxon>Insecta</taxon>
        <taxon>Pterygota</taxon>
        <taxon>Neoptera</taxon>
        <taxon>Endopterygota</taxon>
        <taxon>Diptera</taxon>
        <taxon>Nematocera</taxon>
        <taxon>Culicoidea</taxon>
        <taxon>Culicidae</taxon>
        <taxon>Culicinae</taxon>
        <taxon>Culicini</taxon>
        <taxon>Culex</taxon>
        <taxon>Culex</taxon>
    </lineage>
</organism>
<reference evidence="1" key="1">
    <citation type="submission" date="2021-05" db="EMBL/GenBank/DDBJ databases">
        <authorList>
            <person name="Alioto T."/>
            <person name="Alioto T."/>
            <person name="Gomez Garrido J."/>
        </authorList>
    </citation>
    <scope>NUCLEOTIDE SEQUENCE</scope>
</reference>
<dbReference type="EMBL" id="HBUE01090995">
    <property type="protein sequence ID" value="CAG6481487.1"/>
    <property type="molecule type" value="Transcribed_RNA"/>
</dbReference>
<dbReference type="EMBL" id="HBUE01263478">
    <property type="protein sequence ID" value="CAG6560332.1"/>
    <property type="molecule type" value="Transcribed_RNA"/>
</dbReference>
<accession>A0A8D8DAA5</accession>
<name>A0A8D8DAA5_CULPI</name>
<dbReference type="AlphaFoldDB" id="A0A8D8DAA5"/>
<evidence type="ECO:0000313" key="1">
    <source>
        <dbReference type="EMBL" id="CAG6508974.1"/>
    </source>
</evidence>
<sequence length="164" mass="18512">MNCKQDKQIQKKSHLTPLSLACSLNPPTPSLLPLQHHVHALNLGDGLRQNRVRVVLGRDDRPIRQDAQLQLSAVREQRQPDRRLANVRDPEAQVLQLAPVDLGLLLGPRQVRDGHRAVGTVEDLPQQVVREEARHRVHDPVVDHVVRGRSQRIRVLLDVVQAGH</sequence>
<proteinExistence type="predicted"/>
<dbReference type="EMBL" id="HBUE01158348">
    <property type="protein sequence ID" value="CAG6508974.1"/>
    <property type="molecule type" value="Transcribed_RNA"/>
</dbReference>
<dbReference type="EMBL" id="HBUE01090997">
    <property type="protein sequence ID" value="CAG6481491.1"/>
    <property type="molecule type" value="Transcribed_RNA"/>
</dbReference>
<protein>
    <submittedName>
        <fullName evidence="1">(northern house mosquito) hypothetical protein</fullName>
    </submittedName>
</protein>